<evidence type="ECO:0000313" key="4">
    <source>
        <dbReference type="Proteomes" id="UP001443914"/>
    </source>
</evidence>
<gene>
    <name evidence="3" type="ORF">RND81_10G079000</name>
</gene>
<comment type="caution">
    <text evidence="3">The sequence shown here is derived from an EMBL/GenBank/DDBJ whole genome shotgun (WGS) entry which is preliminary data.</text>
</comment>
<name>A0AAW1HZX7_SAPOF</name>
<dbReference type="AlphaFoldDB" id="A0AAW1HZX7"/>
<evidence type="ECO:0000259" key="2">
    <source>
        <dbReference type="Pfam" id="PF22936"/>
    </source>
</evidence>
<dbReference type="PANTHER" id="PTHR34222">
    <property type="entry name" value="GAG_PRE-INTEGRS DOMAIN-CONTAINING PROTEIN"/>
    <property type="match status" value="1"/>
</dbReference>
<reference evidence="3" key="1">
    <citation type="submission" date="2024-03" db="EMBL/GenBank/DDBJ databases">
        <title>WGS assembly of Saponaria officinalis var. Norfolk2.</title>
        <authorList>
            <person name="Jenkins J."/>
            <person name="Shu S."/>
            <person name="Grimwood J."/>
            <person name="Barry K."/>
            <person name="Goodstein D."/>
            <person name="Schmutz J."/>
            <person name="Leebens-Mack J."/>
            <person name="Osbourn A."/>
        </authorList>
    </citation>
    <scope>NUCLEOTIDE SEQUENCE [LARGE SCALE GENOMIC DNA]</scope>
    <source>
        <strain evidence="3">JIC</strain>
    </source>
</reference>
<dbReference type="InterPro" id="IPR025724">
    <property type="entry name" value="GAG-pre-integrase_dom"/>
</dbReference>
<feature type="domain" description="Retrovirus-related Pol polyprotein from transposon TNT 1-94-like beta-barrel" evidence="2">
    <location>
        <begin position="195"/>
        <end position="270"/>
    </location>
</feature>
<feature type="domain" description="GAG-pre-integrase" evidence="1">
    <location>
        <begin position="302"/>
        <end position="373"/>
    </location>
</feature>
<dbReference type="GO" id="GO:0003676">
    <property type="term" value="F:nucleic acid binding"/>
    <property type="evidence" value="ECO:0007669"/>
    <property type="project" value="InterPro"/>
</dbReference>
<dbReference type="Pfam" id="PF13976">
    <property type="entry name" value="gag_pre-integrs"/>
    <property type="match status" value="1"/>
</dbReference>
<dbReference type="InterPro" id="IPR036875">
    <property type="entry name" value="Znf_CCHC_sf"/>
</dbReference>
<accession>A0AAW1HZX7</accession>
<evidence type="ECO:0008006" key="5">
    <source>
        <dbReference type="Google" id="ProtNLM"/>
    </source>
</evidence>
<dbReference type="Pfam" id="PF22936">
    <property type="entry name" value="Pol_BBD"/>
    <property type="match status" value="1"/>
</dbReference>
<dbReference type="InterPro" id="IPR054722">
    <property type="entry name" value="PolX-like_BBD"/>
</dbReference>
<evidence type="ECO:0000313" key="3">
    <source>
        <dbReference type="EMBL" id="KAK9682509.1"/>
    </source>
</evidence>
<proteinExistence type="predicted"/>
<evidence type="ECO:0000259" key="1">
    <source>
        <dbReference type="Pfam" id="PF13976"/>
    </source>
</evidence>
<dbReference type="PANTHER" id="PTHR34222:SF79">
    <property type="entry name" value="RETROVIRUS-RELATED POL POLYPROTEIN FROM TRANSPOSON TNT 1-94"/>
    <property type="match status" value="1"/>
</dbReference>
<dbReference type="GO" id="GO:0008270">
    <property type="term" value="F:zinc ion binding"/>
    <property type="evidence" value="ECO:0007669"/>
    <property type="project" value="InterPro"/>
</dbReference>
<dbReference type="Proteomes" id="UP001443914">
    <property type="component" value="Unassembled WGS sequence"/>
</dbReference>
<sequence>MGLNDSYTAMRGAILMQNSLPKLAVVYDTLVQEERQREIHTTFQFQTDYASLYAKNNRPAMNQRYNPYNPNKNTWVFAGNQGLRRPYNGPILKTQTSVSDIVCNYCKKPGHKIEQCYKLQNRNRKFAAHVQSIDSDGILGKFDASQSVSENNNTSQFNNVEEEHLVDPYIPSSVNFAANSSCSTSINSSLMHNCWILDSGTTHQICYRKSLFTDLIPLVKPYSISLPNGQIVVINFVGSVFISSDLMLQNVLYVPCFKFNLLSIAKLTKQHHLSVTFTSNICYLQGSSLKMPLTLGSNQRDLYLLTPSVPVVPMPFAAILVCSSITRISNVHLWHNRFGHLPLYKLQKLQICNASEFNENDLLSCSICAKSRQHRLSFPDGSTVSNSPFELIHIDVWGPYHTQTQVLLNYCRQFH</sequence>
<organism evidence="3 4">
    <name type="scientific">Saponaria officinalis</name>
    <name type="common">Common soapwort</name>
    <name type="synonym">Lychnis saponaria</name>
    <dbReference type="NCBI Taxonomy" id="3572"/>
    <lineage>
        <taxon>Eukaryota</taxon>
        <taxon>Viridiplantae</taxon>
        <taxon>Streptophyta</taxon>
        <taxon>Embryophyta</taxon>
        <taxon>Tracheophyta</taxon>
        <taxon>Spermatophyta</taxon>
        <taxon>Magnoliopsida</taxon>
        <taxon>eudicotyledons</taxon>
        <taxon>Gunneridae</taxon>
        <taxon>Pentapetalae</taxon>
        <taxon>Caryophyllales</taxon>
        <taxon>Caryophyllaceae</taxon>
        <taxon>Caryophylleae</taxon>
        <taxon>Saponaria</taxon>
    </lineage>
</organism>
<protein>
    <recommendedName>
        <fullName evidence="5">GAG-pre-integrase domain-containing protein</fullName>
    </recommendedName>
</protein>
<dbReference type="EMBL" id="JBDFQZ010000010">
    <property type="protein sequence ID" value="KAK9682509.1"/>
    <property type="molecule type" value="Genomic_DNA"/>
</dbReference>
<keyword evidence="4" id="KW-1185">Reference proteome</keyword>
<dbReference type="SUPFAM" id="SSF57756">
    <property type="entry name" value="Retrovirus zinc finger-like domains"/>
    <property type="match status" value="1"/>
</dbReference>